<dbReference type="Pfam" id="PF00017">
    <property type="entry name" value="SH2"/>
    <property type="match status" value="1"/>
</dbReference>
<accession>A0AAV6SZ06</accession>
<evidence type="ECO:0000259" key="4">
    <source>
        <dbReference type="PROSITE" id="PS50001"/>
    </source>
</evidence>
<sequence>MTPGSNHPPSVSRKAFERNLCSLCGKRRCEKILSDSRIKDQKNPKSPSFGDCLRLFFKDRARMEPQAPHKDSYTELTERRLRELASKWFVETQVPLIVHNGFFPSWFLGFITREDAEEILREKKLGYFLVRLSAKAIGYILSYKGRDRCRHFVINQTENGQFVVCGDDELHDTVPDLIEYYKTNPIEPFREYLTSSCFEVMTEELYDTIHISPKEKTVETQRASPQTQPPRSDMEEEVPPLPQRSRHLDVGSPHDQDRLLYAQLNKQSPRESPRTQNCQRHLPEDNVERADRSTARDHSVSRCSTPSRPDVSSDVEHHYRLNVPPQTPPRLSPKPIRQPTSSNPWSQKTAPSSLNYMGDSAVYYLAGSPHTALSESSSLPLEQQSDLVYDEVPSEGIFSQEDIYEMIPGSESSVHPKLISNTYEPLEDVRPKVVKNDKWKWLFPDAKRKCFCPTSYFICVPRLSDSAAVIQVKFILQQMTAKTQSDADEALSKGLMKVQRVPNIRVTRKCFSVHYTSYVPDANLQPGNKNP</sequence>
<evidence type="ECO:0000313" key="5">
    <source>
        <dbReference type="EMBL" id="KAG7522301.1"/>
    </source>
</evidence>
<keyword evidence="6" id="KW-1185">Reference proteome</keyword>
<evidence type="ECO:0000256" key="3">
    <source>
        <dbReference type="SAM" id="MobiDB-lite"/>
    </source>
</evidence>
<dbReference type="AlphaFoldDB" id="A0AAV6SZ06"/>
<keyword evidence="1 2" id="KW-0727">SH2 domain</keyword>
<feature type="compositionally biased region" description="Basic and acidic residues" evidence="3">
    <location>
        <begin position="281"/>
        <end position="300"/>
    </location>
</feature>
<proteinExistence type="predicted"/>
<feature type="domain" description="SH2" evidence="4">
    <location>
        <begin position="106"/>
        <end position="197"/>
    </location>
</feature>
<reference evidence="5 6" key="1">
    <citation type="journal article" date="2021" name="Sci. Rep.">
        <title>Chromosome anchoring in Senegalese sole (Solea senegalensis) reveals sex-associated markers and genome rearrangements in flatfish.</title>
        <authorList>
            <person name="Guerrero-Cozar I."/>
            <person name="Gomez-Garrido J."/>
            <person name="Berbel C."/>
            <person name="Martinez-Blanch J.F."/>
            <person name="Alioto T."/>
            <person name="Claros M.G."/>
            <person name="Gagnaire P.A."/>
            <person name="Manchado M."/>
        </authorList>
    </citation>
    <scope>NUCLEOTIDE SEQUENCE [LARGE SCALE GENOMIC DNA]</scope>
    <source>
        <strain evidence="5">Sse05_10M</strain>
    </source>
</reference>
<dbReference type="GO" id="GO:0005737">
    <property type="term" value="C:cytoplasm"/>
    <property type="evidence" value="ECO:0007669"/>
    <property type="project" value="TreeGrafter"/>
</dbReference>
<feature type="compositionally biased region" description="Polar residues" evidence="3">
    <location>
        <begin position="220"/>
        <end position="230"/>
    </location>
</feature>
<feature type="compositionally biased region" description="Polar residues" evidence="3">
    <location>
        <begin position="338"/>
        <end position="352"/>
    </location>
</feature>
<evidence type="ECO:0000256" key="2">
    <source>
        <dbReference type="PROSITE-ProRule" id="PRU00191"/>
    </source>
</evidence>
<dbReference type="PANTHER" id="PTHR14388:SF6">
    <property type="entry name" value="SH2 DOMAIN-CONTAINING PROTEIN 7"/>
    <property type="match status" value="1"/>
</dbReference>
<dbReference type="SMART" id="SM00252">
    <property type="entry name" value="SH2"/>
    <property type="match status" value="1"/>
</dbReference>
<evidence type="ECO:0000313" key="6">
    <source>
        <dbReference type="Proteomes" id="UP000693946"/>
    </source>
</evidence>
<feature type="region of interest" description="Disordered" evidence="3">
    <location>
        <begin position="211"/>
        <end position="253"/>
    </location>
</feature>
<dbReference type="Proteomes" id="UP000693946">
    <property type="component" value="Linkage Group LG10"/>
</dbReference>
<evidence type="ECO:0000256" key="1">
    <source>
        <dbReference type="ARBA" id="ARBA00022999"/>
    </source>
</evidence>
<protein>
    <recommendedName>
        <fullName evidence="4">SH2 domain-containing protein</fullName>
    </recommendedName>
</protein>
<dbReference type="PROSITE" id="PS50001">
    <property type="entry name" value="SH2"/>
    <property type="match status" value="1"/>
</dbReference>
<feature type="region of interest" description="Disordered" evidence="3">
    <location>
        <begin position="266"/>
        <end position="352"/>
    </location>
</feature>
<dbReference type="PANTHER" id="PTHR14388">
    <property type="entry name" value="T CELL-SPECIFIC ADAPTER PROTEIN TSAD"/>
    <property type="match status" value="1"/>
</dbReference>
<comment type="caution">
    <text evidence="5">The sequence shown here is derived from an EMBL/GenBank/DDBJ whole genome shotgun (WGS) entry which is preliminary data.</text>
</comment>
<organism evidence="5 6">
    <name type="scientific">Solea senegalensis</name>
    <name type="common">Senegalese sole</name>
    <dbReference type="NCBI Taxonomy" id="28829"/>
    <lineage>
        <taxon>Eukaryota</taxon>
        <taxon>Metazoa</taxon>
        <taxon>Chordata</taxon>
        <taxon>Craniata</taxon>
        <taxon>Vertebrata</taxon>
        <taxon>Euteleostomi</taxon>
        <taxon>Actinopterygii</taxon>
        <taxon>Neopterygii</taxon>
        <taxon>Teleostei</taxon>
        <taxon>Neoteleostei</taxon>
        <taxon>Acanthomorphata</taxon>
        <taxon>Carangaria</taxon>
        <taxon>Pleuronectiformes</taxon>
        <taxon>Pleuronectoidei</taxon>
        <taxon>Soleidae</taxon>
        <taxon>Solea</taxon>
    </lineage>
</organism>
<dbReference type="EMBL" id="JAGKHQ010000002">
    <property type="protein sequence ID" value="KAG7522301.1"/>
    <property type="molecule type" value="Genomic_DNA"/>
</dbReference>
<dbReference type="InterPro" id="IPR000980">
    <property type="entry name" value="SH2"/>
</dbReference>
<gene>
    <name evidence="5" type="ORF">JOB18_018853</name>
</gene>
<name>A0AAV6SZ06_SOLSE</name>